<feature type="compositionally biased region" description="Basic and acidic residues" evidence="1">
    <location>
        <begin position="61"/>
        <end position="72"/>
    </location>
</feature>
<evidence type="ECO:0000313" key="3">
    <source>
        <dbReference type="EMBL" id="RHW73220.1"/>
    </source>
</evidence>
<feature type="region of interest" description="Disordered" evidence="1">
    <location>
        <begin position="61"/>
        <end position="80"/>
    </location>
</feature>
<keyword evidence="2" id="KW-0812">Transmembrane</keyword>
<accession>A0A3L6LFN3</accession>
<gene>
    <name evidence="3" type="ORF">DPX39_040071800</name>
</gene>
<protein>
    <submittedName>
        <fullName evidence="3">Uncharacterized protein</fullName>
    </submittedName>
</protein>
<dbReference type="Proteomes" id="UP000266743">
    <property type="component" value="Chromosome 4"/>
</dbReference>
<dbReference type="EMBL" id="QSBY01000004">
    <property type="protein sequence ID" value="RHW73220.1"/>
    <property type="molecule type" value="Genomic_DNA"/>
</dbReference>
<evidence type="ECO:0000256" key="2">
    <source>
        <dbReference type="SAM" id="Phobius"/>
    </source>
</evidence>
<dbReference type="AlphaFoldDB" id="A0A3L6LFN3"/>
<keyword evidence="2" id="KW-0472">Membrane</keyword>
<proteinExistence type="predicted"/>
<evidence type="ECO:0000256" key="1">
    <source>
        <dbReference type="SAM" id="MobiDB-lite"/>
    </source>
</evidence>
<feature type="transmembrane region" description="Helical" evidence="2">
    <location>
        <begin position="297"/>
        <end position="320"/>
    </location>
</feature>
<name>A0A3L6LFN3_9TRYP</name>
<comment type="caution">
    <text evidence="3">The sequence shown here is derived from an EMBL/GenBank/DDBJ whole genome shotgun (WGS) entry which is preliminary data.</text>
</comment>
<keyword evidence="2" id="KW-1133">Transmembrane helix</keyword>
<organism evidence="3">
    <name type="scientific">Trypanosoma brucei equiperdum</name>
    <dbReference type="NCBI Taxonomy" id="630700"/>
    <lineage>
        <taxon>Eukaryota</taxon>
        <taxon>Discoba</taxon>
        <taxon>Euglenozoa</taxon>
        <taxon>Kinetoplastea</taxon>
        <taxon>Metakinetoplastina</taxon>
        <taxon>Trypanosomatida</taxon>
        <taxon>Trypanosomatidae</taxon>
        <taxon>Trypanosoma</taxon>
    </lineage>
</organism>
<reference evidence="3" key="1">
    <citation type="submission" date="2018-09" db="EMBL/GenBank/DDBJ databases">
        <title>whole genome sequence of T. equiperdum IVM-t1 strain.</title>
        <authorList>
            <person name="Suganuma K."/>
        </authorList>
    </citation>
    <scope>NUCLEOTIDE SEQUENCE [LARGE SCALE GENOMIC DNA]</scope>
    <source>
        <strain evidence="3">IVM-t1</strain>
    </source>
</reference>
<sequence length="329" mass="35666">MTPAASRLRRALREARRLLEEVKLSEDTAVGQFNQRQVTELLKYIKRIGFLLSLVKQEMRANTDNSDKRETATTEVSLSGDDVGNAPTVVDAAEAFLSQFLDSYFPHLHVPVACVGLVARHRAPKQPFAVCEPFLIHEDSNAPCVRASIQLEPSPTVKSSTTPAKMGQSGGGDIAITNMAARSTNASSLITSSAFSSAPQDADDAAQKQVINEINDAIREIKEGALRVSDIMNQEKGRLEENAALLQRGVDGTTSQCKKMDRVGSAFGGGPVLPHFLRALPGVEVFWDSILAPLWRIIAQAVFICAIVAVTGGTVMLMLVTPKSYVYER</sequence>